<keyword evidence="2" id="KW-1185">Reference proteome</keyword>
<evidence type="ECO:0000313" key="2">
    <source>
        <dbReference type="Proteomes" id="UP000054937"/>
    </source>
</evidence>
<dbReference type="AlphaFoldDB" id="A0A0V0R787"/>
<dbReference type="Proteomes" id="UP000054937">
    <property type="component" value="Unassembled WGS sequence"/>
</dbReference>
<name>A0A0V0R787_PSEPJ</name>
<proteinExistence type="predicted"/>
<dbReference type="InParanoid" id="A0A0V0R787"/>
<comment type="caution">
    <text evidence="1">The sequence shown here is derived from an EMBL/GenBank/DDBJ whole genome shotgun (WGS) entry which is preliminary data.</text>
</comment>
<sequence>MNQILNQKNNLLQLSVDISRVKKVKIQVTVCVGSEINWVLNFIKSFDTCIGAAYIIAEFFSQELQDSTSSNNLNKYYNLSYNFKQICKRYDEQLNNFCQFVGIAKNIL</sequence>
<protein>
    <submittedName>
        <fullName evidence="1">Uncharacterized protein</fullName>
    </submittedName>
</protein>
<dbReference type="EMBL" id="LDAU01000028">
    <property type="protein sequence ID" value="KRX10369.1"/>
    <property type="molecule type" value="Genomic_DNA"/>
</dbReference>
<evidence type="ECO:0000313" key="1">
    <source>
        <dbReference type="EMBL" id="KRX10369.1"/>
    </source>
</evidence>
<organism evidence="1 2">
    <name type="scientific">Pseudocohnilembus persalinus</name>
    <name type="common">Ciliate</name>
    <dbReference type="NCBI Taxonomy" id="266149"/>
    <lineage>
        <taxon>Eukaryota</taxon>
        <taxon>Sar</taxon>
        <taxon>Alveolata</taxon>
        <taxon>Ciliophora</taxon>
        <taxon>Intramacronucleata</taxon>
        <taxon>Oligohymenophorea</taxon>
        <taxon>Scuticociliatia</taxon>
        <taxon>Philasterida</taxon>
        <taxon>Pseudocohnilembidae</taxon>
        <taxon>Pseudocohnilembus</taxon>
    </lineage>
</organism>
<reference evidence="1 2" key="1">
    <citation type="journal article" date="2015" name="Sci. Rep.">
        <title>Genome of the facultative scuticociliatosis pathogen Pseudocohnilembus persalinus provides insight into its virulence through horizontal gene transfer.</title>
        <authorList>
            <person name="Xiong J."/>
            <person name="Wang G."/>
            <person name="Cheng J."/>
            <person name="Tian M."/>
            <person name="Pan X."/>
            <person name="Warren A."/>
            <person name="Jiang C."/>
            <person name="Yuan D."/>
            <person name="Miao W."/>
        </authorList>
    </citation>
    <scope>NUCLEOTIDE SEQUENCE [LARGE SCALE GENOMIC DNA]</scope>
    <source>
        <strain evidence="1">36N120E</strain>
    </source>
</reference>
<gene>
    <name evidence="1" type="ORF">PPERSA_10468</name>
</gene>
<accession>A0A0V0R787</accession>